<dbReference type="EMBL" id="HBEM01014631">
    <property type="protein sequence ID" value="CAD8449594.1"/>
    <property type="molecule type" value="Transcribed_RNA"/>
</dbReference>
<accession>A0A7S0GYT3</accession>
<dbReference type="Pfam" id="PF20670">
    <property type="entry name" value="DUF6816"/>
    <property type="match status" value="1"/>
</dbReference>
<sequence length="267" mass="29773">MSGKDTRVGPRRSTLGAMGFLAVSTAAMSPRASKAAPQIISDAASMLPGYGMADLYFPGFFQGTWDCVSELVDIQFPAGEDMVPNLKQVKSLRRFLGTPSILLRFNQTFIPFRGRIIADRGVNTKAAREAARFDDESKEWYYEPSTVRDVRWDPSNPNVLSYMMREGDKVDVLVTKRGSENPTPEVFITSEVVRQTQTSMGEIGLTPVIKQVKDQVKYRRVGSGQIQAIMISNVYLTPGDDVKLEDFLKAGNKPVTTYRTRIIMTKL</sequence>
<organism evidence="2">
    <name type="scientific">Amorphochlora amoebiformis</name>
    <dbReference type="NCBI Taxonomy" id="1561963"/>
    <lineage>
        <taxon>Eukaryota</taxon>
        <taxon>Sar</taxon>
        <taxon>Rhizaria</taxon>
        <taxon>Cercozoa</taxon>
        <taxon>Chlorarachniophyceae</taxon>
        <taxon>Amorphochlora</taxon>
    </lineage>
</organism>
<feature type="domain" description="DUF6816" evidence="1">
    <location>
        <begin position="49"/>
        <end position="266"/>
    </location>
</feature>
<evidence type="ECO:0000259" key="1">
    <source>
        <dbReference type="Pfam" id="PF20670"/>
    </source>
</evidence>
<dbReference type="AlphaFoldDB" id="A0A7S0GYT3"/>
<proteinExistence type="predicted"/>
<gene>
    <name evidence="2" type="ORF">LAMO00422_LOCUS10094</name>
</gene>
<protein>
    <recommendedName>
        <fullName evidence="1">DUF6816 domain-containing protein</fullName>
    </recommendedName>
</protein>
<reference evidence="2" key="1">
    <citation type="submission" date="2021-01" db="EMBL/GenBank/DDBJ databases">
        <authorList>
            <person name="Corre E."/>
            <person name="Pelletier E."/>
            <person name="Niang G."/>
            <person name="Scheremetjew M."/>
            <person name="Finn R."/>
            <person name="Kale V."/>
            <person name="Holt S."/>
            <person name="Cochrane G."/>
            <person name="Meng A."/>
            <person name="Brown T."/>
            <person name="Cohen L."/>
        </authorList>
    </citation>
    <scope>NUCLEOTIDE SEQUENCE</scope>
    <source>
        <strain evidence="2">CCMP2058</strain>
    </source>
</reference>
<name>A0A7S0GYT3_9EUKA</name>
<evidence type="ECO:0000313" key="2">
    <source>
        <dbReference type="EMBL" id="CAD8449594.1"/>
    </source>
</evidence>
<dbReference type="InterPro" id="IPR049213">
    <property type="entry name" value="DUF6816"/>
</dbReference>